<dbReference type="AlphaFoldDB" id="A0A7C4I6H9"/>
<comment type="similarity">
    <text evidence="2 9">Belongs to the prefoldin subunit beta family.</text>
</comment>
<comment type="caution">
    <text evidence="11">The sequence shown here is derived from an EMBL/GenBank/DDBJ whole genome shotgun (WGS) entry which is preliminary data.</text>
</comment>
<comment type="subunit">
    <text evidence="3 9">Heterohexamer of two alpha and four beta subunits.</text>
</comment>
<dbReference type="CDD" id="cd23162">
    <property type="entry name" value="Prefoldin_beta_GimC"/>
    <property type="match status" value="1"/>
</dbReference>
<name>A0A7C4I6H9_CALS0</name>
<dbReference type="EMBL" id="DTAD01000073">
    <property type="protein sequence ID" value="HGN90771.1"/>
    <property type="molecule type" value="Genomic_DNA"/>
</dbReference>
<dbReference type="Gene3D" id="1.10.287.370">
    <property type="match status" value="1"/>
</dbReference>
<dbReference type="PANTHER" id="PTHR21431:SF0">
    <property type="entry name" value="PREFOLDIN SUBUNIT 6"/>
    <property type="match status" value="1"/>
</dbReference>
<evidence type="ECO:0000256" key="7">
    <source>
        <dbReference type="ARBA" id="ARBA00025077"/>
    </source>
</evidence>
<evidence type="ECO:0000256" key="9">
    <source>
        <dbReference type="HAMAP-Rule" id="MF_00307"/>
    </source>
</evidence>
<dbReference type="Pfam" id="PF01920">
    <property type="entry name" value="Prefoldin_2"/>
    <property type="match status" value="1"/>
</dbReference>
<dbReference type="GO" id="GO:0051087">
    <property type="term" value="F:protein-folding chaperone binding"/>
    <property type="evidence" value="ECO:0007669"/>
    <property type="project" value="TreeGrafter"/>
</dbReference>
<comment type="subcellular location">
    <subcellularLocation>
        <location evidence="1 9">Cytoplasm</location>
    </subcellularLocation>
</comment>
<accession>A0A7C4I6H9</accession>
<proteinExistence type="inferred from homology"/>
<organism evidence="11">
    <name type="scientific">Caldiarchaeum subterraneum</name>
    <dbReference type="NCBI Taxonomy" id="311458"/>
    <lineage>
        <taxon>Archaea</taxon>
        <taxon>Nitrososphaerota</taxon>
        <taxon>Candidatus Caldarchaeales</taxon>
        <taxon>Candidatus Caldarchaeaceae</taxon>
        <taxon>Candidatus Caldarchaeum</taxon>
    </lineage>
</organism>
<keyword evidence="10" id="KW-0175">Coiled coil</keyword>
<dbReference type="SUPFAM" id="SSF46579">
    <property type="entry name" value="Prefoldin"/>
    <property type="match status" value="1"/>
</dbReference>
<evidence type="ECO:0000256" key="5">
    <source>
        <dbReference type="ARBA" id="ARBA00022490"/>
    </source>
</evidence>
<reference evidence="11" key="1">
    <citation type="journal article" date="2020" name="mSystems">
        <title>Genome- and Community-Level Interaction Insights into Carbon Utilization and Element Cycling Functions of Hydrothermarchaeota in Hydrothermal Sediment.</title>
        <authorList>
            <person name="Zhou Z."/>
            <person name="Liu Y."/>
            <person name="Xu W."/>
            <person name="Pan J."/>
            <person name="Luo Z.H."/>
            <person name="Li M."/>
        </authorList>
    </citation>
    <scope>NUCLEOTIDE SEQUENCE [LARGE SCALE GENOMIC DNA]</scope>
    <source>
        <strain evidence="11">SpSt-613</strain>
    </source>
</reference>
<dbReference type="PANTHER" id="PTHR21431">
    <property type="entry name" value="PREFOLDIN SUBUNIT 6"/>
    <property type="match status" value="1"/>
</dbReference>
<dbReference type="GO" id="GO:0051131">
    <property type="term" value="P:chaperone-mediated protein complex assembly"/>
    <property type="evidence" value="ECO:0007669"/>
    <property type="project" value="TreeGrafter"/>
</dbReference>
<dbReference type="GO" id="GO:0005737">
    <property type="term" value="C:cytoplasm"/>
    <property type="evidence" value="ECO:0007669"/>
    <property type="project" value="UniProtKB-SubCell"/>
</dbReference>
<evidence type="ECO:0000256" key="8">
    <source>
        <dbReference type="ARBA" id="ARBA00033461"/>
    </source>
</evidence>
<keyword evidence="6 9" id="KW-0143">Chaperone</keyword>
<evidence type="ECO:0000256" key="4">
    <source>
        <dbReference type="ARBA" id="ARBA00016304"/>
    </source>
</evidence>
<keyword evidence="5 9" id="KW-0963">Cytoplasm</keyword>
<dbReference type="GO" id="GO:0016272">
    <property type="term" value="C:prefoldin complex"/>
    <property type="evidence" value="ECO:0007669"/>
    <property type="project" value="UniProtKB-UniRule"/>
</dbReference>
<dbReference type="NCBIfam" id="TIGR02338">
    <property type="entry name" value="gimC_beta"/>
    <property type="match status" value="1"/>
</dbReference>
<dbReference type="GO" id="GO:0006457">
    <property type="term" value="P:protein folding"/>
    <property type="evidence" value="ECO:0007669"/>
    <property type="project" value="UniProtKB-UniRule"/>
</dbReference>
<evidence type="ECO:0000256" key="2">
    <source>
        <dbReference type="ARBA" id="ARBA00008045"/>
    </source>
</evidence>
<evidence type="ECO:0000256" key="6">
    <source>
        <dbReference type="ARBA" id="ARBA00023186"/>
    </source>
</evidence>
<sequence length="121" mass="13666">MSERTIPPNVQQQVLRLQQLQQSLSLLLTEKQRIESELAEVNAALEEINKMDDSAVLFKAVGPVLIQTSKEKMVAELTERKELADTRLKVIERQEARARAQIESLQKEVQKLLSGGQASEQ</sequence>
<dbReference type="InterPro" id="IPR009053">
    <property type="entry name" value="Prefoldin"/>
</dbReference>
<dbReference type="HAMAP" id="MF_00307">
    <property type="entry name" value="PfdB"/>
    <property type="match status" value="1"/>
</dbReference>
<gene>
    <name evidence="9" type="primary">pfdB</name>
    <name evidence="11" type="ORF">ENT82_06575</name>
</gene>
<protein>
    <recommendedName>
        <fullName evidence="4 9">Prefoldin subunit beta</fullName>
    </recommendedName>
    <alternativeName>
        <fullName evidence="8 9">GimC subunit beta</fullName>
    </alternativeName>
</protein>
<feature type="coiled-coil region" evidence="10">
    <location>
        <begin position="17"/>
        <end position="115"/>
    </location>
</feature>
<evidence type="ECO:0000256" key="1">
    <source>
        <dbReference type="ARBA" id="ARBA00004496"/>
    </source>
</evidence>
<evidence type="ECO:0000256" key="3">
    <source>
        <dbReference type="ARBA" id="ARBA00011716"/>
    </source>
</evidence>
<dbReference type="GO" id="GO:0051082">
    <property type="term" value="F:unfolded protein binding"/>
    <property type="evidence" value="ECO:0007669"/>
    <property type="project" value="UniProtKB-UniRule"/>
</dbReference>
<evidence type="ECO:0000313" key="11">
    <source>
        <dbReference type="EMBL" id="HGN90771.1"/>
    </source>
</evidence>
<dbReference type="InterPro" id="IPR002777">
    <property type="entry name" value="PFD_beta-like"/>
</dbReference>
<evidence type="ECO:0000256" key="10">
    <source>
        <dbReference type="SAM" id="Coils"/>
    </source>
</evidence>
<dbReference type="InterPro" id="IPR012713">
    <property type="entry name" value="PfdB"/>
</dbReference>
<comment type="function">
    <text evidence="7 9">Molecular chaperone capable of stabilizing a range of proteins. Seems to fulfill an ATP-independent, HSP70-like function in archaeal de novo protein folding.</text>
</comment>